<reference evidence="4 5" key="1">
    <citation type="journal article" date="2019" name="Emerg. Microbes Infect.">
        <title>Comprehensive subspecies identification of 175 nontuberculous mycobacteria species based on 7547 genomic profiles.</title>
        <authorList>
            <person name="Matsumoto Y."/>
            <person name="Kinjo T."/>
            <person name="Motooka D."/>
            <person name="Nabeya D."/>
            <person name="Jung N."/>
            <person name="Uechi K."/>
            <person name="Horii T."/>
            <person name="Iida T."/>
            <person name="Fujita J."/>
            <person name="Nakamura S."/>
        </authorList>
    </citation>
    <scope>NUCLEOTIDE SEQUENCE [LARGE SCALE GENOMIC DNA]</scope>
    <source>
        <strain evidence="4 5">JCM 6370</strain>
    </source>
</reference>
<feature type="coiled-coil region" evidence="1">
    <location>
        <begin position="127"/>
        <end position="154"/>
    </location>
</feature>
<keyword evidence="5" id="KW-1185">Reference proteome</keyword>
<dbReference type="Proteomes" id="UP000467252">
    <property type="component" value="Chromosome"/>
</dbReference>
<evidence type="ECO:0000313" key="5">
    <source>
        <dbReference type="Proteomes" id="UP000467252"/>
    </source>
</evidence>
<evidence type="ECO:0000313" key="4">
    <source>
        <dbReference type="EMBL" id="BBY82112.1"/>
    </source>
</evidence>
<evidence type="ECO:0000256" key="1">
    <source>
        <dbReference type="SAM" id="Coils"/>
    </source>
</evidence>
<feature type="region of interest" description="Disordered" evidence="2">
    <location>
        <begin position="164"/>
        <end position="191"/>
    </location>
</feature>
<gene>
    <name evidence="4" type="ORF">MPUL_32700</name>
</gene>
<accession>A0A7I7UL12</accession>
<feature type="domain" description="DUF1023" evidence="3">
    <location>
        <begin position="320"/>
        <end position="490"/>
    </location>
</feature>
<dbReference type="RefSeq" id="WP_163901951.1">
    <property type="nucleotide sequence ID" value="NZ_AP022599.1"/>
</dbReference>
<dbReference type="Pfam" id="PF06259">
    <property type="entry name" value="Abhydrolase_8"/>
    <property type="match status" value="1"/>
</dbReference>
<proteinExistence type="predicted"/>
<evidence type="ECO:0000259" key="3">
    <source>
        <dbReference type="Pfam" id="PF06259"/>
    </source>
</evidence>
<organism evidence="4 5">
    <name type="scientific">Mycolicibacterium pulveris</name>
    <name type="common">Mycobacterium pulveris</name>
    <dbReference type="NCBI Taxonomy" id="36813"/>
    <lineage>
        <taxon>Bacteria</taxon>
        <taxon>Bacillati</taxon>
        <taxon>Actinomycetota</taxon>
        <taxon>Actinomycetes</taxon>
        <taxon>Mycobacteriales</taxon>
        <taxon>Mycobacteriaceae</taxon>
        <taxon>Mycolicibacterium</taxon>
    </lineage>
</organism>
<dbReference type="EMBL" id="AP022599">
    <property type="protein sequence ID" value="BBY82112.1"/>
    <property type="molecule type" value="Genomic_DNA"/>
</dbReference>
<sequence length="558" mass="58925">MTVSITDIHRWDAGDVREVFHATRNRAEAAFEAADGIAELPAFGGWGGDAAEAAKEANGQIRKDLDVHGNEALVVARAAAAAADRIQQVKNDLVQLEADVAAAGFELDPASSTVMPGPALEHDMVALLAKEAEREALQARLNTILAEAVSADEELARAINMATGAEPIPDTPHTNDPELQGALSRPLPEDPKEFHDLWEKLTPEQREWLYRQDPNIGNHPGMPFAGDHTDPGRDYFNRRHLGELTETAQAEVDRLASQHPDWARSGDRFPVSVTPQQNGQYADWKRQWDAANSELNGYHAVSETLARNNGVPRYLGLLDDQGHAAVSIGNPDTATRTATLVPGTGQDMASFVGSDGKSLDMFNAALDADPNLSAEDVAVTTWMGYDRPMNLFEAASPGRAEAGGAGLDAFIDGMHASHEGWFPATDTVVGHSYGSTLVGGASSGGNHLAVDNVIAVGSPGMLVGHASEMSLDPGAQVYATRAQHDIIHLVSGAALGLNPTWDGFGAIELAAAPGPSTGPPILNLPSIGAHSSYWDEGNPALANMGAIIVGMPPPEVVP</sequence>
<evidence type="ECO:0000256" key="2">
    <source>
        <dbReference type="SAM" id="MobiDB-lite"/>
    </source>
</evidence>
<keyword evidence="1" id="KW-0175">Coiled coil</keyword>
<name>A0A7I7UL12_MYCPV</name>
<dbReference type="AlphaFoldDB" id="A0A7I7UL12"/>
<protein>
    <recommendedName>
        <fullName evidence="3">DUF1023 domain-containing protein</fullName>
    </recommendedName>
</protein>
<feature type="region of interest" description="Disordered" evidence="2">
    <location>
        <begin position="261"/>
        <end position="280"/>
    </location>
</feature>
<dbReference type="InterPro" id="IPR010427">
    <property type="entry name" value="DUF1023"/>
</dbReference>